<dbReference type="Proteomes" id="UP000423525">
    <property type="component" value="Chromosome"/>
</dbReference>
<organism evidence="2 3">
    <name type="scientific">Corynebacterium rouxii</name>
    <dbReference type="NCBI Taxonomy" id="2719119"/>
    <lineage>
        <taxon>Bacteria</taxon>
        <taxon>Bacillati</taxon>
        <taxon>Actinomycetota</taxon>
        <taxon>Actinomycetes</taxon>
        <taxon>Mycobacteriales</taxon>
        <taxon>Corynebacteriaceae</taxon>
        <taxon>Corynebacterium</taxon>
    </lineage>
</organism>
<dbReference type="AlphaFoldDB" id="A0A6I8MIE2"/>
<sequence>MRHLIRGKHAQSHSKPAVLYALLATLTLAGCEGSSPSSSAQRTSTSLSPESAEATFFNPCEVLSAEDFAEMGLVRTKDPVTTRREKMIYCGLTKLGKNAADGFYMVSSDDLDKERISQKVTFIDSKFKNQLPNSYTYEINGSLMTENCEAAIETSRGRLSVSAGSMIPNRKLSDFCEEAHELLVDLYKKSGG</sequence>
<reference evidence="1 4" key="2">
    <citation type="submission" date="2023-03" db="EMBL/GenBank/DDBJ databases">
        <title>Whole genome sequence of the first Corynebacterium rouxii strains isolated in Brazil: a recent member of Corynebacterium diphtheriae complex.</title>
        <authorList>
            <person name="Vieira V."/>
            <person name="Ramos J.N."/>
            <person name="Araujo M.R.B."/>
            <person name="Baio P.V."/>
            <person name="Sant'Anna L.O."/>
            <person name="Veras J.F.C."/>
            <person name="Vieira E.M.D."/>
            <person name="Sousa M.A.B."/>
            <person name="Camargo C.H."/>
            <person name="Sacchi C.T."/>
            <person name="Campos K.R."/>
            <person name="Santos M.B.N."/>
            <person name="Bokermann S."/>
            <person name="Alvim L.B."/>
            <person name="Santos L.S."/>
            <person name="Mattos-Guaraldi A.L."/>
        </authorList>
    </citation>
    <scope>NUCLEOTIDE SEQUENCE [LARGE SCALE GENOMIC DNA]</scope>
    <source>
        <strain evidence="1 4">70862</strain>
    </source>
</reference>
<gene>
    <name evidence="2" type="ORF">FRC0190_01758</name>
    <name evidence="1" type="ORF">P8T80_09160</name>
</gene>
<reference evidence="2 3" key="1">
    <citation type="submission" date="2019-11" db="EMBL/GenBank/DDBJ databases">
        <authorList>
            <person name="Brisse S."/>
        </authorList>
    </citation>
    <scope>NUCLEOTIDE SEQUENCE [LARGE SCALE GENOMIC DNA]</scope>
    <source>
        <strain evidence="2">FRC0190</strain>
    </source>
</reference>
<proteinExistence type="predicted"/>
<evidence type="ECO:0000313" key="3">
    <source>
        <dbReference type="Proteomes" id="UP000423525"/>
    </source>
</evidence>
<dbReference type="EMBL" id="LR738855">
    <property type="protein sequence ID" value="VZH85820.1"/>
    <property type="molecule type" value="Genomic_DNA"/>
</dbReference>
<dbReference type="Proteomes" id="UP001265983">
    <property type="component" value="Unassembled WGS sequence"/>
</dbReference>
<name>A0A6I8MIE2_9CORY</name>
<dbReference type="EMBL" id="JARUHM010000011">
    <property type="protein sequence ID" value="MDT9411543.1"/>
    <property type="molecule type" value="Genomic_DNA"/>
</dbReference>
<evidence type="ECO:0000313" key="4">
    <source>
        <dbReference type="Proteomes" id="UP001265983"/>
    </source>
</evidence>
<accession>A0A6I8MIE2</accession>
<dbReference type="InterPro" id="IPR024520">
    <property type="entry name" value="DUF3558"/>
</dbReference>
<dbReference type="PROSITE" id="PS51257">
    <property type="entry name" value="PROKAR_LIPOPROTEIN"/>
    <property type="match status" value="1"/>
</dbReference>
<evidence type="ECO:0000313" key="1">
    <source>
        <dbReference type="EMBL" id="MDT9411543.1"/>
    </source>
</evidence>
<keyword evidence="4" id="KW-1185">Reference proteome</keyword>
<protein>
    <submittedName>
        <fullName evidence="1">DUF3558 domain-containing protein</fullName>
    </submittedName>
</protein>
<dbReference type="Pfam" id="PF12079">
    <property type="entry name" value="DUF3558"/>
    <property type="match status" value="1"/>
</dbReference>
<dbReference type="RefSeq" id="WP_155873656.1">
    <property type="nucleotide sequence ID" value="NZ_CP168248.1"/>
</dbReference>
<dbReference type="KEGG" id="crf:FRC0190_01758"/>
<evidence type="ECO:0000313" key="2">
    <source>
        <dbReference type="EMBL" id="VZH85820.1"/>
    </source>
</evidence>